<feature type="transmembrane region" description="Helical" evidence="1">
    <location>
        <begin position="212"/>
        <end position="229"/>
    </location>
</feature>
<accession>A0ABZ1JT05</accession>
<dbReference type="RefSeq" id="WP_328936261.1">
    <property type="nucleotide sequence ID" value="NZ_CP108133.1"/>
</dbReference>
<feature type="transmembrane region" description="Helical" evidence="1">
    <location>
        <begin position="12"/>
        <end position="30"/>
    </location>
</feature>
<name>A0ABZ1JT05_9ACTN</name>
<gene>
    <name evidence="2" type="ORF">OG288_00015</name>
    <name evidence="3" type="ORF">OG288_44195</name>
</gene>
<evidence type="ECO:0000256" key="1">
    <source>
        <dbReference type="SAM" id="Phobius"/>
    </source>
</evidence>
<keyword evidence="1" id="KW-1133">Transmembrane helix</keyword>
<sequence>MLVTLLPGVREIRTPLAVGYTWLLALWLAIGHRIPESDQASGLVADIYRLAHAAGLVAVGIAVSVGAYIAGVIATQLGLGLTYVVGDAIRRTPVGAITPGHNREKRATDAIVYVVVTRLAERLSEDEAFRGKVIEQLIADPPLDSPAETSADWESLLIASLWDRHWAIRHTVEVENVAAQLRADHFGILWRLRGTSDPAALEHDRLQAEGDFRLAMFGPLAAVCIVTAIRLSPWFLLTFPLLIILIYVGVAARAEAEESLAAALGSGRVIDPALARLDAQSIPMKAQP</sequence>
<feature type="transmembrane region" description="Helical" evidence="1">
    <location>
        <begin position="50"/>
        <end position="73"/>
    </location>
</feature>
<feature type="transmembrane region" description="Helical" evidence="1">
    <location>
        <begin position="235"/>
        <end position="252"/>
    </location>
</feature>
<dbReference type="Proteomes" id="UP001432166">
    <property type="component" value="Chromosome"/>
</dbReference>
<reference evidence="3" key="1">
    <citation type="submission" date="2022-10" db="EMBL/GenBank/DDBJ databases">
        <title>The complete genomes of actinobacterial strains from the NBC collection.</title>
        <authorList>
            <person name="Joergensen T.S."/>
            <person name="Alvarez Arevalo M."/>
            <person name="Sterndorff E.B."/>
            <person name="Faurdal D."/>
            <person name="Vuksanovic O."/>
            <person name="Mourched A.-S."/>
            <person name="Charusanti P."/>
            <person name="Shaw S."/>
            <person name="Blin K."/>
            <person name="Weber T."/>
        </authorList>
    </citation>
    <scope>NUCLEOTIDE SEQUENCE</scope>
    <source>
        <strain evidence="3">NBC_00189</strain>
    </source>
</reference>
<evidence type="ECO:0000313" key="2">
    <source>
        <dbReference type="EMBL" id="WTP46862.1"/>
    </source>
</evidence>
<dbReference type="EMBL" id="CP108133">
    <property type="protein sequence ID" value="WTP46862.1"/>
    <property type="molecule type" value="Genomic_DNA"/>
</dbReference>
<evidence type="ECO:0000313" key="3">
    <source>
        <dbReference type="EMBL" id="WTP54680.1"/>
    </source>
</evidence>
<organism evidence="3 4">
    <name type="scientific">Streptomyces tauricus</name>
    <dbReference type="NCBI Taxonomy" id="68274"/>
    <lineage>
        <taxon>Bacteria</taxon>
        <taxon>Bacillati</taxon>
        <taxon>Actinomycetota</taxon>
        <taxon>Actinomycetes</taxon>
        <taxon>Kitasatosporales</taxon>
        <taxon>Streptomycetaceae</taxon>
        <taxon>Streptomyces</taxon>
        <taxon>Streptomyces aurantiacus group</taxon>
    </lineage>
</organism>
<proteinExistence type="predicted"/>
<evidence type="ECO:0000313" key="4">
    <source>
        <dbReference type="Proteomes" id="UP001432166"/>
    </source>
</evidence>
<keyword evidence="4" id="KW-1185">Reference proteome</keyword>
<keyword evidence="1" id="KW-0812">Transmembrane</keyword>
<keyword evidence="1" id="KW-0472">Membrane</keyword>
<dbReference type="EMBL" id="CP108133">
    <property type="protein sequence ID" value="WTP54680.1"/>
    <property type="molecule type" value="Genomic_DNA"/>
</dbReference>
<protein>
    <submittedName>
        <fullName evidence="3">Uncharacterized protein</fullName>
    </submittedName>
</protein>